<protein>
    <submittedName>
        <fullName evidence="2">NYN domain protein</fullName>
    </submittedName>
</protein>
<feature type="domain" description="NYN" evidence="1">
    <location>
        <begin position="22"/>
        <end position="171"/>
    </location>
</feature>
<dbReference type="GO" id="GO:0004540">
    <property type="term" value="F:RNA nuclease activity"/>
    <property type="evidence" value="ECO:0007669"/>
    <property type="project" value="InterPro"/>
</dbReference>
<organism evidence="2 3">
    <name type="scientific">Vibrio aquimaris</name>
    <dbReference type="NCBI Taxonomy" id="2587862"/>
    <lineage>
        <taxon>Bacteria</taxon>
        <taxon>Pseudomonadati</taxon>
        <taxon>Pseudomonadota</taxon>
        <taxon>Gammaproteobacteria</taxon>
        <taxon>Vibrionales</taxon>
        <taxon>Vibrionaceae</taxon>
        <taxon>Vibrio</taxon>
    </lineage>
</organism>
<accession>A0A5P9CK92</accession>
<dbReference type="Gene3D" id="3.40.50.1010">
    <property type="entry name" value="5'-nuclease"/>
    <property type="match status" value="1"/>
</dbReference>
<dbReference type="KEGG" id="vaq:FIV01_07875"/>
<dbReference type="EMBL" id="CP045350">
    <property type="protein sequence ID" value="QFT26343.1"/>
    <property type="molecule type" value="Genomic_DNA"/>
</dbReference>
<dbReference type="InterPro" id="IPR021139">
    <property type="entry name" value="NYN"/>
</dbReference>
<dbReference type="PANTHER" id="PTHR35458">
    <property type="entry name" value="SLR0755 PROTEIN"/>
    <property type="match status" value="1"/>
</dbReference>
<keyword evidence="3" id="KW-1185">Reference proteome</keyword>
<dbReference type="Proteomes" id="UP000326936">
    <property type="component" value="Chromosome"/>
</dbReference>
<dbReference type="InterPro" id="IPR047140">
    <property type="entry name" value="LabA"/>
</dbReference>
<sequence length="176" mass="20039">MKISGKIPAMLWKVNTEPSVEKVAIFVDVQNIYYTTRDKYQSNFDYNQFWYIATQGRHVIEANAYAISSQDPKQRQFHHILRGIGFNVKLKPYIQRRDGSSKGDWDVGIALDVYEIASNVDRIILLSGDGDFEILVQRVQQRFGTKVDVFAVPGLCAQSLIDACDSYIAIDNDLLL</sequence>
<name>A0A5P9CK92_9VIBR</name>
<proteinExistence type="predicted"/>
<dbReference type="Pfam" id="PF01936">
    <property type="entry name" value="NYN"/>
    <property type="match status" value="1"/>
</dbReference>
<reference evidence="2 3" key="1">
    <citation type="submission" date="2019-10" db="EMBL/GenBank/DDBJ databases">
        <title>Complete genome sequence of Vibrio sp. strain THAF100, isolated from non-filtered water from the water column of tank 6 of a marine aquarium containing stony-coral fragments. Water maintained at 26 degree C.</title>
        <authorList>
            <person name="Ruckert C."/>
            <person name="Franco A."/>
            <person name="Kalinowski J."/>
            <person name="Glaeser S."/>
        </authorList>
    </citation>
    <scope>NUCLEOTIDE SEQUENCE [LARGE SCALE GENOMIC DNA]</scope>
    <source>
        <strain evidence="2 3">THAF100</strain>
    </source>
</reference>
<dbReference type="PANTHER" id="PTHR35458:SF8">
    <property type="entry name" value="SLR0650 PROTEIN"/>
    <property type="match status" value="1"/>
</dbReference>
<evidence type="ECO:0000259" key="1">
    <source>
        <dbReference type="Pfam" id="PF01936"/>
    </source>
</evidence>
<evidence type="ECO:0000313" key="3">
    <source>
        <dbReference type="Proteomes" id="UP000326936"/>
    </source>
</evidence>
<gene>
    <name evidence="2" type="ORF">FIV01_07875</name>
</gene>
<dbReference type="AlphaFoldDB" id="A0A5P9CK92"/>
<dbReference type="CDD" id="cd10911">
    <property type="entry name" value="PIN_LabA"/>
    <property type="match status" value="1"/>
</dbReference>
<evidence type="ECO:0000313" key="2">
    <source>
        <dbReference type="EMBL" id="QFT26343.1"/>
    </source>
</evidence>